<sequence>MIHGSPENVTPLSLRAYGSSSTTAQGSMEVWRFQITTQWKESETTLFPKNDQREDIANYRAISLLSVGSKTFTKIIHRRNMERILDDYQPVEQASLRKNVSRMGSRQAIIQLIETSCEYHLPIVPVFAEYKKAFDPV</sequence>
<evidence type="ECO:0000313" key="2">
    <source>
        <dbReference type="Proteomes" id="UP000054495"/>
    </source>
</evidence>
<dbReference type="EMBL" id="KE124782">
    <property type="protein sequence ID" value="EPB80246.1"/>
    <property type="molecule type" value="Genomic_DNA"/>
</dbReference>
<dbReference type="Proteomes" id="UP000054495">
    <property type="component" value="Unassembled WGS sequence"/>
</dbReference>
<name>A0A0D6MBD2_9BILA</name>
<protein>
    <recommendedName>
        <fullName evidence="3">Reverse transcriptase domain-containing protein</fullName>
    </recommendedName>
</protein>
<organism evidence="1 2">
    <name type="scientific">Ancylostoma ceylanicum</name>
    <dbReference type="NCBI Taxonomy" id="53326"/>
    <lineage>
        <taxon>Eukaryota</taxon>
        <taxon>Metazoa</taxon>
        <taxon>Ecdysozoa</taxon>
        <taxon>Nematoda</taxon>
        <taxon>Chromadorea</taxon>
        <taxon>Rhabditida</taxon>
        <taxon>Rhabditina</taxon>
        <taxon>Rhabditomorpha</taxon>
        <taxon>Strongyloidea</taxon>
        <taxon>Ancylostomatidae</taxon>
        <taxon>Ancylostomatinae</taxon>
        <taxon>Ancylostoma</taxon>
    </lineage>
</organism>
<dbReference type="AlphaFoldDB" id="A0A0D6MBD2"/>
<reference evidence="1 2" key="1">
    <citation type="submission" date="2013-05" db="EMBL/GenBank/DDBJ databases">
        <title>Draft genome of the parasitic nematode Anyclostoma ceylanicum.</title>
        <authorList>
            <person name="Mitreva M."/>
        </authorList>
    </citation>
    <scope>NUCLEOTIDE SEQUENCE [LARGE SCALE GENOMIC DNA]</scope>
</reference>
<keyword evidence="2" id="KW-1185">Reference proteome</keyword>
<evidence type="ECO:0008006" key="3">
    <source>
        <dbReference type="Google" id="ProtNLM"/>
    </source>
</evidence>
<gene>
    <name evidence="1" type="ORF">ANCCEY_00648</name>
</gene>
<evidence type="ECO:0000313" key="1">
    <source>
        <dbReference type="EMBL" id="EPB80246.1"/>
    </source>
</evidence>
<proteinExistence type="predicted"/>
<accession>A0A0D6MBD2</accession>